<dbReference type="Gene3D" id="1.25.10.10">
    <property type="entry name" value="Leucine-rich Repeat Variant"/>
    <property type="match status" value="1"/>
</dbReference>
<keyword evidence="7" id="KW-1185">Reference proteome</keyword>
<feature type="domain" description="TANGO6 HEAT repeat" evidence="6">
    <location>
        <begin position="51"/>
        <end position="322"/>
    </location>
</feature>
<gene>
    <name evidence="8" type="primary">TANGO6</name>
</gene>
<reference evidence="8" key="1">
    <citation type="submission" date="2025-08" db="UniProtKB">
        <authorList>
            <consortium name="RefSeq"/>
        </authorList>
    </citation>
    <scope>IDENTIFICATION</scope>
    <source>
        <tissue evidence="8">Skeletal muscle</tissue>
    </source>
</reference>
<dbReference type="AlphaFoldDB" id="A0A6I9XHK6"/>
<dbReference type="Pfam" id="PF10304">
    <property type="entry name" value="RTP1_C2"/>
    <property type="match status" value="1"/>
</dbReference>
<dbReference type="OrthoDB" id="39591at2759"/>
<dbReference type="GO" id="GO:0009306">
    <property type="term" value="P:protein secretion"/>
    <property type="evidence" value="ECO:0007669"/>
    <property type="project" value="TreeGrafter"/>
</dbReference>
<evidence type="ECO:0000259" key="6">
    <source>
        <dbReference type="Pfam" id="PF23565"/>
    </source>
</evidence>
<name>A0A6I9XHK6_9SAUR</name>
<dbReference type="InterPro" id="IPR019414">
    <property type="entry name" value="Rtp1_C2"/>
</dbReference>
<dbReference type="InterPro" id="IPR016024">
    <property type="entry name" value="ARM-type_fold"/>
</dbReference>
<dbReference type="InterPro" id="IPR039600">
    <property type="entry name" value="TANGO6/Rtp1"/>
</dbReference>
<dbReference type="InterPro" id="IPR011989">
    <property type="entry name" value="ARM-like"/>
</dbReference>
<accession>A0A6I9XHK6</accession>
<evidence type="ECO:0000256" key="2">
    <source>
        <dbReference type="ARBA" id="ARBA00022737"/>
    </source>
</evidence>
<feature type="region of interest" description="Disordered" evidence="3">
    <location>
        <begin position="458"/>
        <end position="491"/>
    </location>
</feature>
<dbReference type="InterPro" id="IPR000357">
    <property type="entry name" value="HEAT"/>
</dbReference>
<dbReference type="Pfam" id="PF10363">
    <property type="entry name" value="RTP1_C1"/>
    <property type="match status" value="1"/>
</dbReference>
<evidence type="ECO:0000256" key="3">
    <source>
        <dbReference type="SAM" id="MobiDB-lite"/>
    </source>
</evidence>
<dbReference type="GeneID" id="106542217"/>
<feature type="compositionally biased region" description="Polar residues" evidence="3">
    <location>
        <begin position="472"/>
        <end position="491"/>
    </location>
</feature>
<evidence type="ECO:0000259" key="4">
    <source>
        <dbReference type="Pfam" id="PF10304"/>
    </source>
</evidence>
<dbReference type="PANTHER" id="PTHR20959">
    <property type="entry name" value="TRANSPORT AND GOLGI ORGANIZATION PROTEIN 6 FAMILY MEMBER"/>
    <property type="match status" value="1"/>
</dbReference>
<dbReference type="Proteomes" id="UP000504617">
    <property type="component" value="Unplaced"/>
</dbReference>
<protein>
    <submittedName>
        <fullName evidence="8">Transport and Golgi organization protein 6 homolog</fullName>
    </submittedName>
</protein>
<evidence type="ECO:0000256" key="1">
    <source>
        <dbReference type="ARBA" id="ARBA00005724"/>
    </source>
</evidence>
<dbReference type="CTD" id="79613"/>
<organism evidence="7 8">
    <name type="scientific">Thamnophis sirtalis</name>
    <dbReference type="NCBI Taxonomy" id="35019"/>
    <lineage>
        <taxon>Eukaryota</taxon>
        <taxon>Metazoa</taxon>
        <taxon>Chordata</taxon>
        <taxon>Craniata</taxon>
        <taxon>Vertebrata</taxon>
        <taxon>Euteleostomi</taxon>
        <taxon>Lepidosauria</taxon>
        <taxon>Squamata</taxon>
        <taxon>Bifurcata</taxon>
        <taxon>Unidentata</taxon>
        <taxon>Episquamata</taxon>
        <taxon>Toxicofera</taxon>
        <taxon>Serpentes</taxon>
        <taxon>Colubroidea</taxon>
        <taxon>Colubridae</taxon>
        <taxon>Natricinae</taxon>
        <taxon>Thamnophis</taxon>
    </lineage>
</organism>
<dbReference type="InterPro" id="IPR057407">
    <property type="entry name" value="HEAT_TANGO6"/>
</dbReference>
<dbReference type="PANTHER" id="PTHR20959:SF1">
    <property type="entry name" value="TRANSPORT AND GOLGI ORGANIZATION PROTEIN 6 HOMOLOG"/>
    <property type="match status" value="1"/>
</dbReference>
<evidence type="ECO:0000313" key="7">
    <source>
        <dbReference type="Proteomes" id="UP000504617"/>
    </source>
</evidence>
<dbReference type="KEGG" id="tsr:106542217"/>
<dbReference type="InterPro" id="IPR019451">
    <property type="entry name" value="Rtp1_C1"/>
</dbReference>
<dbReference type="Pfam" id="PF02985">
    <property type="entry name" value="HEAT"/>
    <property type="match status" value="1"/>
</dbReference>
<evidence type="ECO:0000313" key="8">
    <source>
        <dbReference type="RefSeq" id="XP_013913357.1"/>
    </source>
</evidence>
<proteinExistence type="inferred from homology"/>
<dbReference type="RefSeq" id="XP_013913357.1">
    <property type="nucleotide sequence ID" value="XM_014057882.1"/>
</dbReference>
<keyword evidence="2" id="KW-0677">Repeat</keyword>
<evidence type="ECO:0000259" key="5">
    <source>
        <dbReference type="Pfam" id="PF10363"/>
    </source>
</evidence>
<comment type="similarity">
    <text evidence="1">Belongs to the Tango6 family.</text>
</comment>
<dbReference type="Pfam" id="PF23565">
    <property type="entry name" value="ARM_TANGO6"/>
    <property type="match status" value="1"/>
</dbReference>
<dbReference type="SUPFAM" id="SSF48371">
    <property type="entry name" value="ARM repeat"/>
    <property type="match status" value="1"/>
</dbReference>
<feature type="domain" description="RNA polymerase II assembly factor Rtp1 C-terminal" evidence="4">
    <location>
        <begin position="693"/>
        <end position="725"/>
    </location>
</feature>
<feature type="domain" description="RNA polymerase II assembly factor Rtp1 C-terminal" evidence="5">
    <location>
        <begin position="494"/>
        <end position="602"/>
    </location>
</feature>
<sequence length="746" mass="81429">MDTCHVNTMSLIPGEQAPKACRRSQQNDEPRTALAPAWLQRLCGHLLSGRLLRPGGVQAVLRGILEEAGAGAVRGSSAEAAAADWQKCEAIAKILSSCPQQSLSLENYCQGICPQILQLFLIQDKLMMRQFQRVATATVLAMVRQHPQQAKEHLLRPLLEPLLRCLGEPEGSLEDLPAGSVLVEEELLSGCVETVYKVCVVGNEPLPCLLGALQPALGAVFSLWCFTKQNVSSLRTPCQEILLWFLEKSEQQASLEALEGLAELRGSPRLPHPHCQFQVGSEGGVVATIREAESDEDEALYRKLSEEQWQLEQLVDLLSQCRRGSLAGDFFLGCLKELSQMASERDPAPPSQGHPLDLEQLCHPALPQQTRQLQVLRLVALLTEGISDSLLTDIRQLKSGDFGSLKQLVPLLEELSRLHPEPVIQELAADLSISICTHRAFSTEAVRTAACQALGGRVGGAAAQKPPGSRPGQPQGTDSVAQGSSAPCGPQSQLQELLSEAYSPDIPTRAAALRLLSQRVERREPGALETREKVLEVFVENLEHKDSFVYLSAIQGLALLSDASPQDILPLLLSQYAGAPLAETRMKVGEALLRTTRALGDLAFQHREKLIHAFLRGVRDPDPSLRASSLSNLGELCQILGFQLGSVVHELASCLAAVVKTDHEAEVRRAGVHVVVLLLRGLSTKAVEVLRDVLLDLYRLLKWVVRCEGDEVTVLHAQLALEELDGLLRQLLFPPQALRKKIEILP</sequence>